<keyword evidence="1" id="KW-0472">Membrane</keyword>
<protein>
    <submittedName>
        <fullName evidence="2">Uncharacterized protein</fullName>
    </submittedName>
</protein>
<proteinExistence type="predicted"/>
<name>A0A418WF76_9PROT</name>
<dbReference type="EMBL" id="QYUK01000011">
    <property type="protein sequence ID" value="RJF88671.1"/>
    <property type="molecule type" value="Genomic_DNA"/>
</dbReference>
<feature type="transmembrane region" description="Helical" evidence="1">
    <location>
        <begin position="113"/>
        <end position="141"/>
    </location>
</feature>
<evidence type="ECO:0000313" key="2">
    <source>
        <dbReference type="EMBL" id="RJF88671.1"/>
    </source>
</evidence>
<keyword evidence="1" id="KW-1133">Transmembrane helix</keyword>
<sequence>MAQEFRFMRHVVKAGARILQSIGFGLAGVGLYALAHTVLMPDLFILDKDFRRLVLAGVAITVAVIWFVGSGPHPSGLRGCIIGTIAGLAANLGATAVLILAEPSQVGGHLLAGLVVGTVISLFKTALLALPGTIFIGYAYAELLGWLSRRWSAGPQVRSLFDERQD</sequence>
<dbReference type="Proteomes" id="UP000284605">
    <property type="component" value="Unassembled WGS sequence"/>
</dbReference>
<evidence type="ECO:0000256" key="1">
    <source>
        <dbReference type="SAM" id="Phobius"/>
    </source>
</evidence>
<comment type="caution">
    <text evidence="2">The sequence shown here is derived from an EMBL/GenBank/DDBJ whole genome shotgun (WGS) entry which is preliminary data.</text>
</comment>
<organism evidence="2 3">
    <name type="scientific">Oleomonas cavernae</name>
    <dbReference type="NCBI Taxonomy" id="2320859"/>
    <lineage>
        <taxon>Bacteria</taxon>
        <taxon>Pseudomonadati</taxon>
        <taxon>Pseudomonadota</taxon>
        <taxon>Alphaproteobacteria</taxon>
        <taxon>Acetobacterales</taxon>
        <taxon>Acetobacteraceae</taxon>
        <taxon>Oleomonas</taxon>
    </lineage>
</organism>
<dbReference type="RefSeq" id="WP_119779335.1">
    <property type="nucleotide sequence ID" value="NZ_QYUK01000011.1"/>
</dbReference>
<evidence type="ECO:0000313" key="3">
    <source>
        <dbReference type="Proteomes" id="UP000284605"/>
    </source>
</evidence>
<keyword evidence="1" id="KW-0812">Transmembrane</keyword>
<feature type="transmembrane region" description="Helical" evidence="1">
    <location>
        <begin position="50"/>
        <end position="68"/>
    </location>
</feature>
<feature type="transmembrane region" description="Helical" evidence="1">
    <location>
        <begin position="21"/>
        <end position="38"/>
    </location>
</feature>
<dbReference type="AlphaFoldDB" id="A0A418WF76"/>
<gene>
    <name evidence="2" type="ORF">D3874_18130</name>
</gene>
<reference evidence="2 3" key="1">
    <citation type="submission" date="2018-09" db="EMBL/GenBank/DDBJ databases">
        <authorList>
            <person name="Zhu H."/>
        </authorList>
    </citation>
    <scope>NUCLEOTIDE SEQUENCE [LARGE SCALE GENOMIC DNA]</scope>
    <source>
        <strain evidence="2 3">K1W22B-8</strain>
    </source>
</reference>
<keyword evidence="3" id="KW-1185">Reference proteome</keyword>
<accession>A0A418WF76</accession>
<feature type="transmembrane region" description="Helical" evidence="1">
    <location>
        <begin position="80"/>
        <end position="101"/>
    </location>
</feature>